<feature type="domain" description="Lon proteolytic" evidence="4">
    <location>
        <begin position="194"/>
        <end position="341"/>
    </location>
</feature>
<dbReference type="InterPro" id="IPR020568">
    <property type="entry name" value="Ribosomal_Su5_D2-typ_SF"/>
</dbReference>
<dbReference type="RefSeq" id="WP_244744735.1">
    <property type="nucleotide sequence ID" value="NZ_CP095071.1"/>
</dbReference>
<feature type="active site" evidence="1">
    <location>
        <position position="284"/>
    </location>
</feature>
<comment type="catalytic activity">
    <reaction evidence="1">
        <text>Hydrolysis of proteins in presence of ATP.</text>
        <dbReference type="EC" id="3.4.21.53"/>
    </reaction>
</comment>
<name>A0ABY4GMQ8_9BACI</name>
<dbReference type="InterPro" id="IPR014721">
    <property type="entry name" value="Ribsml_uS5_D2-typ_fold_subgr"/>
</dbReference>
<reference evidence="5 6" key="1">
    <citation type="submission" date="2022-04" db="EMBL/GenBank/DDBJ databases">
        <title>Gracilibacillus sp. isolated from saltern.</title>
        <authorList>
            <person name="Won M."/>
            <person name="Lee C.-M."/>
            <person name="Woen H.-Y."/>
            <person name="Kwon S.-W."/>
        </authorList>
    </citation>
    <scope>NUCLEOTIDE SEQUENCE [LARGE SCALE GENOMIC DNA]</scope>
    <source>
        <strain evidence="5 6">SSPM10-3</strain>
    </source>
</reference>
<dbReference type="Pfam" id="PF13180">
    <property type="entry name" value="PDZ_2"/>
    <property type="match status" value="1"/>
</dbReference>
<proteinExistence type="inferred from homology"/>
<evidence type="ECO:0000256" key="2">
    <source>
        <dbReference type="SAM" id="Phobius"/>
    </source>
</evidence>
<dbReference type="InterPro" id="IPR008269">
    <property type="entry name" value="Lon_proteolytic"/>
</dbReference>
<dbReference type="EC" id="3.4.21.53" evidence="1"/>
<dbReference type="Gene3D" id="3.30.230.10">
    <property type="match status" value="1"/>
</dbReference>
<keyword evidence="6" id="KW-1185">Reference proteome</keyword>
<dbReference type="Pfam" id="PF05362">
    <property type="entry name" value="Lon_C"/>
    <property type="match status" value="1"/>
</dbReference>
<dbReference type="SUPFAM" id="SSF50156">
    <property type="entry name" value="PDZ domain-like"/>
    <property type="match status" value="1"/>
</dbReference>
<dbReference type="SUPFAM" id="SSF54211">
    <property type="entry name" value="Ribosomal protein S5 domain 2-like"/>
    <property type="match status" value="1"/>
</dbReference>
<dbReference type="SMART" id="SM00228">
    <property type="entry name" value="PDZ"/>
    <property type="match status" value="1"/>
</dbReference>
<dbReference type="Proteomes" id="UP000831537">
    <property type="component" value="Chromosome"/>
</dbReference>
<evidence type="ECO:0000259" key="4">
    <source>
        <dbReference type="PROSITE" id="PS51786"/>
    </source>
</evidence>
<keyword evidence="2" id="KW-0812">Transmembrane</keyword>
<keyword evidence="2" id="KW-0472">Membrane</keyword>
<keyword evidence="2" id="KW-1133">Transmembrane helix</keyword>
<evidence type="ECO:0000313" key="6">
    <source>
        <dbReference type="Proteomes" id="UP000831537"/>
    </source>
</evidence>
<dbReference type="NCBIfam" id="NF041438">
    <property type="entry name" value="SepM_fam_S16"/>
    <property type="match status" value="1"/>
</dbReference>
<evidence type="ECO:0000313" key="5">
    <source>
        <dbReference type="EMBL" id="UOQ85473.1"/>
    </source>
</evidence>
<dbReference type="PROSITE" id="PS51786">
    <property type="entry name" value="LON_PROTEOLYTIC"/>
    <property type="match status" value="1"/>
</dbReference>
<comment type="similarity">
    <text evidence="1">Belongs to the peptidase S16 family.</text>
</comment>
<evidence type="ECO:0000259" key="3">
    <source>
        <dbReference type="PROSITE" id="PS50106"/>
    </source>
</evidence>
<dbReference type="EMBL" id="CP095071">
    <property type="protein sequence ID" value="UOQ85473.1"/>
    <property type="molecule type" value="Genomic_DNA"/>
</dbReference>
<dbReference type="InterPro" id="IPR027065">
    <property type="entry name" value="Lon_Prtase"/>
</dbReference>
<keyword evidence="1" id="KW-0720">Serine protease</keyword>
<feature type="domain" description="PDZ" evidence="3">
    <location>
        <begin position="106"/>
        <end position="191"/>
    </location>
</feature>
<feature type="active site" evidence="1">
    <location>
        <position position="239"/>
    </location>
</feature>
<organism evidence="5 6">
    <name type="scientific">Gracilibacillus salinarum</name>
    <dbReference type="NCBI Taxonomy" id="2932255"/>
    <lineage>
        <taxon>Bacteria</taxon>
        <taxon>Bacillati</taxon>
        <taxon>Bacillota</taxon>
        <taxon>Bacilli</taxon>
        <taxon>Bacillales</taxon>
        <taxon>Bacillaceae</taxon>
        <taxon>Gracilibacillus</taxon>
    </lineage>
</organism>
<evidence type="ECO:0000256" key="1">
    <source>
        <dbReference type="PROSITE-ProRule" id="PRU01122"/>
    </source>
</evidence>
<protein>
    <recommendedName>
        <fullName evidence="1">endopeptidase La</fullName>
        <ecNumber evidence="1">3.4.21.53</ecNumber>
    </recommendedName>
</protein>
<feature type="transmembrane region" description="Helical" evidence="2">
    <location>
        <begin position="12"/>
        <end position="32"/>
    </location>
</feature>
<dbReference type="PROSITE" id="PS50106">
    <property type="entry name" value="PDZ"/>
    <property type="match status" value="1"/>
</dbReference>
<keyword evidence="1" id="KW-0378">Hydrolase</keyword>
<keyword evidence="1" id="KW-0645">Protease</keyword>
<dbReference type="PANTHER" id="PTHR10046">
    <property type="entry name" value="ATP DEPENDENT LON PROTEASE FAMILY MEMBER"/>
    <property type="match status" value="1"/>
</dbReference>
<dbReference type="InterPro" id="IPR036034">
    <property type="entry name" value="PDZ_sf"/>
</dbReference>
<accession>A0ABY4GMQ8</accession>
<dbReference type="InterPro" id="IPR001478">
    <property type="entry name" value="PDZ"/>
</dbReference>
<gene>
    <name evidence="5" type="ORF">MUN87_00775</name>
</gene>
<sequence>MYRSKSKLRIIGFIVAVIAIFFLFSYQLPYYIHSPGNADPLNPVVQVDGAEDSEGDGDMHLVTIRGGQATPFQYIMAKFRDYNDILPIEDVLQEGMTNEEYHQIQLLMMESSQEASMVVAYQAAGEKITIDYDGVYVVSVVPDMPADGKLKTGDEITEIDGNAIKEANDLIEYVKSKNNGDQIHVTIKRNDETLEKDITLQALEALDGKPGIGIQLVTNRSVAVSPEVNFSSGDIGGPSAGLMFSLEIYDQLTDEDLTKGYQVAGTGEIDYDGNVGRIGGIDKKVVAADRSGCDIFFAPNENDSEDSNYQVAKRVAEEIGTDMKVVPVDTFEEAVSYLEELS</sequence>